<protein>
    <recommendedName>
        <fullName evidence="4">Transporter</fullName>
    </recommendedName>
</protein>
<evidence type="ECO:0008006" key="4">
    <source>
        <dbReference type="Google" id="ProtNLM"/>
    </source>
</evidence>
<accession>A0ABT8L7T4</accession>
<evidence type="ECO:0000256" key="1">
    <source>
        <dbReference type="SAM" id="SignalP"/>
    </source>
</evidence>
<sequence length="284" mass="30743">MKKRITLSIFTILLLGSSASYAGGGWPQKKGHGYFKIGFWWLRSDQYFAPNGEIIDIATAGVHTASIYGEYGITDRLTGVIYFPFFSRATLNRQVSGVTGDLLVDGDAVNSLGDTDISIKYGLLQNTPVVVSASLTLGLPLGNEAGGDTQVLQTGDGEFNQMISIEASRSFPSIGAYATVLVGYNNRTKSFSDEFRYGVEAGVTVKNFTLLGRLYGVESLQNGSDEEAPSNGIFSNNIEYTSFTPELIYTYKEKYGVTASVGTAFSGRRVLATPSYSFGLFMKL</sequence>
<keyword evidence="3" id="KW-1185">Reference proteome</keyword>
<dbReference type="RefSeq" id="WP_346759163.1">
    <property type="nucleotide sequence ID" value="NZ_JAUJEB010000004.1"/>
</dbReference>
<name>A0ABT8L7T4_9BACT</name>
<gene>
    <name evidence="2" type="ORF">QQ020_17240</name>
</gene>
<keyword evidence="1" id="KW-0732">Signal</keyword>
<proteinExistence type="predicted"/>
<feature type="signal peptide" evidence="1">
    <location>
        <begin position="1"/>
        <end position="22"/>
    </location>
</feature>
<evidence type="ECO:0000313" key="2">
    <source>
        <dbReference type="EMBL" id="MDN5213822.1"/>
    </source>
</evidence>
<comment type="caution">
    <text evidence="2">The sequence shown here is derived from an EMBL/GenBank/DDBJ whole genome shotgun (WGS) entry which is preliminary data.</text>
</comment>
<feature type="chain" id="PRO_5046155969" description="Transporter" evidence="1">
    <location>
        <begin position="23"/>
        <end position="284"/>
    </location>
</feature>
<reference evidence="2" key="1">
    <citation type="submission" date="2023-06" db="EMBL/GenBank/DDBJ databases">
        <title>Genomic of Agaribacillus aureum.</title>
        <authorList>
            <person name="Wang G."/>
        </authorList>
    </citation>
    <scope>NUCLEOTIDE SEQUENCE</scope>
    <source>
        <strain evidence="2">BMA12</strain>
    </source>
</reference>
<dbReference type="Proteomes" id="UP001172083">
    <property type="component" value="Unassembled WGS sequence"/>
</dbReference>
<organism evidence="2 3">
    <name type="scientific">Agaribacillus aureus</name>
    <dbReference type="NCBI Taxonomy" id="3051825"/>
    <lineage>
        <taxon>Bacteria</taxon>
        <taxon>Pseudomonadati</taxon>
        <taxon>Bacteroidota</taxon>
        <taxon>Cytophagia</taxon>
        <taxon>Cytophagales</taxon>
        <taxon>Splendidivirgaceae</taxon>
        <taxon>Agaribacillus</taxon>
    </lineage>
</organism>
<dbReference type="EMBL" id="JAUJEB010000004">
    <property type="protein sequence ID" value="MDN5213822.1"/>
    <property type="molecule type" value="Genomic_DNA"/>
</dbReference>
<evidence type="ECO:0000313" key="3">
    <source>
        <dbReference type="Proteomes" id="UP001172083"/>
    </source>
</evidence>